<keyword evidence="6 7" id="KW-0012">Acyltransferase</keyword>
<dbReference type="InterPro" id="IPR020573">
    <property type="entry name" value="UDP_GlcNAc_AcTrfase_non-rep"/>
</dbReference>
<dbReference type="PANTHER" id="PTHR43378:SF2">
    <property type="entry name" value="UDP-3-O-ACYLGLUCOSAMINE N-ACYLTRANSFERASE 1, MITOCHONDRIAL-RELATED"/>
    <property type="match status" value="1"/>
</dbReference>
<evidence type="ECO:0000313" key="11">
    <source>
        <dbReference type="Proteomes" id="UP000000719"/>
    </source>
</evidence>
<dbReference type="eggNOG" id="COG1044">
    <property type="taxonomic scope" value="Bacteria"/>
</dbReference>
<dbReference type="NCBIfam" id="NF002060">
    <property type="entry name" value="PRK00892.1"/>
    <property type="match status" value="1"/>
</dbReference>
<dbReference type="Gene3D" id="3.40.1390.10">
    <property type="entry name" value="MurE/MurF, N-terminal domain"/>
    <property type="match status" value="1"/>
</dbReference>
<comment type="catalytic activity">
    <reaction evidence="7">
        <text>a UDP-3-O-[(3R)-3-hydroxyacyl]-alpha-D-glucosamine + a (3R)-hydroxyacyl-[ACP] = a UDP-2-N,3-O-bis[(3R)-3-hydroxyacyl]-alpha-D-glucosamine + holo-[ACP] + H(+)</text>
        <dbReference type="Rhea" id="RHEA:53836"/>
        <dbReference type="Rhea" id="RHEA-COMP:9685"/>
        <dbReference type="Rhea" id="RHEA-COMP:9945"/>
        <dbReference type="ChEBI" id="CHEBI:15378"/>
        <dbReference type="ChEBI" id="CHEBI:64479"/>
        <dbReference type="ChEBI" id="CHEBI:78827"/>
        <dbReference type="ChEBI" id="CHEBI:137740"/>
        <dbReference type="ChEBI" id="CHEBI:137748"/>
        <dbReference type="EC" id="2.3.1.191"/>
    </reaction>
</comment>
<dbReference type="InterPro" id="IPR018357">
    <property type="entry name" value="Hexapep_transf_CS"/>
</dbReference>
<dbReference type="Pfam" id="PF04613">
    <property type="entry name" value="LpxD"/>
    <property type="match status" value="1"/>
</dbReference>
<dbReference type="CDD" id="cd03352">
    <property type="entry name" value="LbH_LpxD"/>
    <property type="match status" value="1"/>
</dbReference>
<evidence type="ECO:0000256" key="6">
    <source>
        <dbReference type="ARBA" id="ARBA00023315"/>
    </source>
</evidence>
<accession>B8CYZ4</accession>
<dbReference type="EMBL" id="CP001098">
    <property type="protein sequence ID" value="ACL70513.1"/>
    <property type="molecule type" value="Genomic_DNA"/>
</dbReference>
<evidence type="ECO:0000259" key="9">
    <source>
        <dbReference type="Pfam" id="PF04613"/>
    </source>
</evidence>
<dbReference type="InterPro" id="IPR011004">
    <property type="entry name" value="Trimer_LpxA-like_sf"/>
</dbReference>
<gene>
    <name evidence="7" type="primary">lpxD</name>
    <name evidence="10" type="ordered locus">Hore_17640</name>
</gene>
<evidence type="ECO:0000256" key="8">
    <source>
        <dbReference type="SAM" id="Coils"/>
    </source>
</evidence>
<dbReference type="EC" id="2.3.1.191" evidence="7"/>
<evidence type="ECO:0000256" key="4">
    <source>
        <dbReference type="ARBA" id="ARBA00022737"/>
    </source>
</evidence>
<feature type="coiled-coil region" evidence="8">
    <location>
        <begin position="321"/>
        <end position="348"/>
    </location>
</feature>
<feature type="domain" description="UDP-3-O-[3-hydroxymyristoyl] glucosamine N-acyltransferase non-repeat region" evidence="9">
    <location>
        <begin position="29"/>
        <end position="94"/>
    </location>
</feature>
<dbReference type="NCBIfam" id="TIGR01853">
    <property type="entry name" value="lipid_A_lpxD"/>
    <property type="match status" value="1"/>
</dbReference>
<feature type="active site" description="Proton acceptor" evidence="7">
    <location>
        <position position="245"/>
    </location>
</feature>
<comment type="function">
    <text evidence="7">Catalyzes the N-acylation of UDP-3-O-acylglucosamine using 3-hydroxyacyl-ACP as the acyl donor. Is involved in the biosynthesis of lipid A, a phosphorylated glycolipid that anchors the lipopolysaccharide to the outer membrane of the cell.</text>
</comment>
<organism evidence="10 11">
    <name type="scientific">Halothermothrix orenii (strain H 168 / OCM 544 / DSM 9562)</name>
    <dbReference type="NCBI Taxonomy" id="373903"/>
    <lineage>
        <taxon>Bacteria</taxon>
        <taxon>Bacillati</taxon>
        <taxon>Bacillota</taxon>
        <taxon>Clostridia</taxon>
        <taxon>Halanaerobiales</taxon>
        <taxon>Halothermotrichaceae</taxon>
        <taxon>Halothermothrix</taxon>
    </lineage>
</organism>
<comment type="similarity">
    <text evidence="7">Belongs to the transferase hexapeptide repeat family. LpxD subfamily.</text>
</comment>
<dbReference type="PROSITE" id="PS00101">
    <property type="entry name" value="HEXAPEP_TRANSFERASES"/>
    <property type="match status" value="1"/>
</dbReference>
<proteinExistence type="inferred from homology"/>
<comment type="pathway">
    <text evidence="7">Bacterial outer membrane biogenesis; LPS lipid A biosynthesis.</text>
</comment>
<dbReference type="InterPro" id="IPR001451">
    <property type="entry name" value="Hexapep"/>
</dbReference>
<dbReference type="SUPFAM" id="SSF51161">
    <property type="entry name" value="Trimeric LpxA-like enzymes"/>
    <property type="match status" value="1"/>
</dbReference>
<reference evidence="10 11" key="1">
    <citation type="journal article" date="2009" name="PLoS ONE">
        <title>Genome analysis of the anaerobic thermohalophilic bacterium Halothermothrix orenii.</title>
        <authorList>
            <person name="Mavromatis K."/>
            <person name="Ivanova N."/>
            <person name="Anderson I."/>
            <person name="Lykidis A."/>
            <person name="Hooper S.D."/>
            <person name="Sun H."/>
            <person name="Kunin V."/>
            <person name="Lapidus A."/>
            <person name="Hugenholtz P."/>
            <person name="Patel B."/>
            <person name="Kyrpides N.C."/>
        </authorList>
    </citation>
    <scope>NUCLEOTIDE SEQUENCE [LARGE SCALE GENOMIC DNA]</scope>
    <source>
        <strain evidence="11">H 168 / OCM 544 / DSM 9562</strain>
    </source>
</reference>
<dbReference type="STRING" id="373903.Hore_17640"/>
<dbReference type="OrthoDB" id="9782926at2"/>
<dbReference type="PANTHER" id="PTHR43378">
    <property type="entry name" value="UDP-3-O-ACYLGLUCOSAMINE N-ACYLTRANSFERASE"/>
    <property type="match status" value="1"/>
</dbReference>
<keyword evidence="4 7" id="KW-0677">Repeat</keyword>
<keyword evidence="3 7" id="KW-0808">Transferase</keyword>
<dbReference type="KEGG" id="hor:Hore_17640"/>
<sequence>MVVMDREKNSYTARELAHLVGGELVGDPDLVIKGVSGVGESRPDTVTFAENSTYLDKAEQSRAGLVIVPEEIEESSKNIIRVKNPRLAFARIASHFAPDMLYRPGIDETAVISSTACIGEDVSIHPHVVIDKEAVIGDRVILAPGVYVGPGVEIGDDTVIHANVVIEYDTVIGSNVIIHGGTVIGSDGYGFVTDEKGHHKIPQLGNVIIEDNVEIGANVTVDRGTSGPTVIKQGTKIDNLVQVAHNVQVGEENLIVAQVGVAGSTRLGRRVTLAGKVGVAGHIELGDNSTIAAGSIVTKNTPSGVFYSGNPAHDHREELKEQAAKRRLPELLKKVKELEKRIQELERS</sequence>
<evidence type="ECO:0000256" key="2">
    <source>
        <dbReference type="ARBA" id="ARBA00022556"/>
    </source>
</evidence>
<dbReference type="Pfam" id="PF00132">
    <property type="entry name" value="Hexapep"/>
    <property type="match status" value="1"/>
</dbReference>
<dbReference type="HAMAP" id="MF_00523">
    <property type="entry name" value="LpxD"/>
    <property type="match status" value="1"/>
</dbReference>
<protein>
    <recommendedName>
        <fullName evidence="7">UDP-3-O-acylglucosamine N-acyltransferase</fullName>
        <ecNumber evidence="7">2.3.1.191</ecNumber>
    </recommendedName>
</protein>
<keyword evidence="2 7" id="KW-0441">Lipid A biosynthesis</keyword>
<evidence type="ECO:0000256" key="5">
    <source>
        <dbReference type="ARBA" id="ARBA00023098"/>
    </source>
</evidence>
<dbReference type="GO" id="GO:0009245">
    <property type="term" value="P:lipid A biosynthetic process"/>
    <property type="evidence" value="ECO:0007669"/>
    <property type="project" value="UniProtKB-UniRule"/>
</dbReference>
<evidence type="ECO:0000256" key="3">
    <source>
        <dbReference type="ARBA" id="ARBA00022679"/>
    </source>
</evidence>
<keyword evidence="5 7" id="KW-0443">Lipid metabolism</keyword>
<keyword evidence="11" id="KW-1185">Reference proteome</keyword>
<name>B8CYZ4_HALOH</name>
<evidence type="ECO:0000313" key="10">
    <source>
        <dbReference type="EMBL" id="ACL70513.1"/>
    </source>
</evidence>
<evidence type="ECO:0000256" key="1">
    <source>
        <dbReference type="ARBA" id="ARBA00022516"/>
    </source>
</evidence>
<dbReference type="GO" id="GO:0016020">
    <property type="term" value="C:membrane"/>
    <property type="evidence" value="ECO:0007669"/>
    <property type="project" value="GOC"/>
</dbReference>
<dbReference type="GO" id="GO:0016410">
    <property type="term" value="F:N-acyltransferase activity"/>
    <property type="evidence" value="ECO:0007669"/>
    <property type="project" value="InterPro"/>
</dbReference>
<dbReference type="UniPathway" id="UPA00973"/>
<dbReference type="InterPro" id="IPR007691">
    <property type="entry name" value="LpxD"/>
</dbReference>
<dbReference type="Gene3D" id="2.160.10.10">
    <property type="entry name" value="Hexapeptide repeat proteins"/>
    <property type="match status" value="1"/>
</dbReference>
<dbReference type="AlphaFoldDB" id="B8CYZ4"/>
<evidence type="ECO:0000256" key="7">
    <source>
        <dbReference type="HAMAP-Rule" id="MF_00523"/>
    </source>
</evidence>
<dbReference type="GO" id="GO:0103118">
    <property type="term" value="F:UDP-3-O-[(3R)-3-hydroxyacyl]-glucosamine N-acyltransferase activity"/>
    <property type="evidence" value="ECO:0007669"/>
    <property type="project" value="UniProtKB-EC"/>
</dbReference>
<dbReference type="Proteomes" id="UP000000719">
    <property type="component" value="Chromosome"/>
</dbReference>
<dbReference type="HOGENOM" id="CLU_049865_0_0_9"/>
<keyword evidence="1 7" id="KW-0444">Lipid biosynthesis</keyword>
<dbReference type="Pfam" id="PF14602">
    <property type="entry name" value="Hexapep_2"/>
    <property type="match status" value="2"/>
</dbReference>
<comment type="subunit">
    <text evidence="7">Homotrimer.</text>
</comment>
<keyword evidence="8" id="KW-0175">Coiled coil</keyword>